<keyword evidence="6" id="KW-0133">Cell shape</keyword>
<dbReference type="PROSITE" id="PS00428">
    <property type="entry name" value="FTSW_RODA_SPOVE"/>
    <property type="match status" value="1"/>
</dbReference>
<dbReference type="EC" id="2.4.99.28" evidence="15"/>
<evidence type="ECO:0000256" key="7">
    <source>
        <dbReference type="ARBA" id="ARBA00022984"/>
    </source>
</evidence>
<dbReference type="GO" id="GO:0008955">
    <property type="term" value="F:peptidoglycan glycosyltransferase activity"/>
    <property type="evidence" value="ECO:0007669"/>
    <property type="project" value="UniProtKB-EC"/>
</dbReference>
<dbReference type="GO" id="GO:0032153">
    <property type="term" value="C:cell division site"/>
    <property type="evidence" value="ECO:0007669"/>
    <property type="project" value="TreeGrafter"/>
</dbReference>
<keyword evidence="20" id="KW-0132">Cell division</keyword>
<evidence type="ECO:0000256" key="13">
    <source>
        <dbReference type="ARBA" id="ARBA00041185"/>
    </source>
</evidence>
<comment type="similarity">
    <text evidence="12">Belongs to the SEDS family. FtsW subfamily.</text>
</comment>
<keyword evidence="5 19" id="KW-0812">Transmembrane</keyword>
<dbReference type="KEGG" id="rmu:RMDY18_13500"/>
<accession>D2NU56</accession>
<evidence type="ECO:0000256" key="14">
    <source>
        <dbReference type="ARBA" id="ARBA00041418"/>
    </source>
</evidence>
<dbReference type="STRING" id="680646.RMDY18_13500"/>
<evidence type="ECO:0000256" key="11">
    <source>
        <dbReference type="ARBA" id="ARBA00033270"/>
    </source>
</evidence>
<feature type="transmembrane region" description="Helical" evidence="19">
    <location>
        <begin position="428"/>
        <end position="448"/>
    </location>
</feature>
<evidence type="ECO:0000256" key="6">
    <source>
        <dbReference type="ARBA" id="ARBA00022960"/>
    </source>
</evidence>
<evidence type="ECO:0000256" key="8">
    <source>
        <dbReference type="ARBA" id="ARBA00022989"/>
    </source>
</evidence>
<dbReference type="GO" id="GO:0051301">
    <property type="term" value="P:cell division"/>
    <property type="evidence" value="ECO:0007669"/>
    <property type="project" value="UniProtKB-KW"/>
</dbReference>
<evidence type="ECO:0000256" key="17">
    <source>
        <dbReference type="ARBA" id="ARBA00049966"/>
    </source>
</evidence>
<dbReference type="GO" id="GO:0015648">
    <property type="term" value="F:lipid-linked peptidoglycan transporter activity"/>
    <property type="evidence" value="ECO:0007669"/>
    <property type="project" value="TreeGrafter"/>
</dbReference>
<evidence type="ECO:0000256" key="18">
    <source>
        <dbReference type="SAM" id="MobiDB-lite"/>
    </source>
</evidence>
<organism evidence="20 21">
    <name type="scientific">Rothia mucilaginosa (strain DY-18)</name>
    <name type="common">Stomatococcus mucilaginosus</name>
    <dbReference type="NCBI Taxonomy" id="680646"/>
    <lineage>
        <taxon>Bacteria</taxon>
        <taxon>Bacillati</taxon>
        <taxon>Actinomycetota</taxon>
        <taxon>Actinomycetes</taxon>
        <taxon>Micrococcales</taxon>
        <taxon>Micrococcaceae</taxon>
        <taxon>Rothia</taxon>
    </lineage>
</organism>
<reference evidence="20 21" key="3">
    <citation type="journal article" date="2010" name="Sequencing">
        <title>Complete Genome Sequence of Rothia mucilaginosa DY-18: A Clinical Isolate with Dense Meshwork-Like Structures from a Persistent Apical Periodontitis Lesion.</title>
        <authorList>
            <person name="Yamane K."/>
            <person name="Nambu T."/>
            <person name="Yamanaka T."/>
            <person name="Mashimo C."/>
            <person name="Sugimori C."/>
            <person name="Leung K.-P."/>
            <person name="Fukushima H."/>
        </authorList>
    </citation>
    <scope>NUCLEOTIDE SEQUENCE [LARGE SCALE GENOMIC DNA]</scope>
    <source>
        <strain evidence="20 21">DY-18</strain>
    </source>
</reference>
<evidence type="ECO:0000256" key="5">
    <source>
        <dbReference type="ARBA" id="ARBA00022692"/>
    </source>
</evidence>
<name>D2NU56_ROTMD</name>
<keyword evidence="8 19" id="KW-1133">Transmembrane helix</keyword>
<dbReference type="eggNOG" id="COG0772">
    <property type="taxonomic scope" value="Bacteria"/>
</dbReference>
<evidence type="ECO:0000256" key="2">
    <source>
        <dbReference type="ARBA" id="ARBA00004752"/>
    </source>
</evidence>
<dbReference type="GO" id="GO:0005886">
    <property type="term" value="C:plasma membrane"/>
    <property type="evidence" value="ECO:0007669"/>
    <property type="project" value="TreeGrafter"/>
</dbReference>
<comment type="catalytic activity">
    <reaction evidence="16">
        <text>[GlcNAc-(1-&gt;4)-Mur2Ac(oyl-L-Ala-gamma-D-Glu-L-Lys-D-Ala-D-Ala)](n)-di-trans,octa-cis-undecaprenyl diphosphate + beta-D-GlcNAc-(1-&gt;4)-Mur2Ac(oyl-L-Ala-gamma-D-Glu-L-Lys-D-Ala-D-Ala)-di-trans,octa-cis-undecaprenyl diphosphate = [GlcNAc-(1-&gt;4)-Mur2Ac(oyl-L-Ala-gamma-D-Glu-L-Lys-D-Ala-D-Ala)](n+1)-di-trans,octa-cis-undecaprenyl diphosphate + di-trans,octa-cis-undecaprenyl diphosphate + H(+)</text>
        <dbReference type="Rhea" id="RHEA:23708"/>
        <dbReference type="Rhea" id="RHEA-COMP:9602"/>
        <dbReference type="Rhea" id="RHEA-COMP:9603"/>
        <dbReference type="ChEBI" id="CHEBI:15378"/>
        <dbReference type="ChEBI" id="CHEBI:58405"/>
        <dbReference type="ChEBI" id="CHEBI:60033"/>
        <dbReference type="ChEBI" id="CHEBI:78435"/>
        <dbReference type="EC" id="2.4.99.28"/>
    </reaction>
</comment>
<feature type="compositionally biased region" description="Polar residues" evidence="18">
    <location>
        <begin position="748"/>
        <end position="760"/>
    </location>
</feature>
<gene>
    <name evidence="20" type="ordered locus">RMDY18_13500</name>
</gene>
<dbReference type="PANTHER" id="PTHR30474:SF2">
    <property type="entry name" value="PEPTIDOGLYCAN GLYCOSYLTRANSFERASE FTSW-RELATED"/>
    <property type="match status" value="1"/>
</dbReference>
<dbReference type="AlphaFoldDB" id="D2NU56"/>
<keyword evidence="4" id="KW-0808">Transferase</keyword>
<feature type="region of interest" description="Disordered" evidence="18">
    <location>
        <begin position="532"/>
        <end position="760"/>
    </location>
</feature>
<feature type="transmembrane region" description="Helical" evidence="19">
    <location>
        <begin position="163"/>
        <end position="184"/>
    </location>
</feature>
<comment type="function">
    <text evidence="17">Peptidoglycan polymerase that is essential for cell division.</text>
</comment>
<feature type="compositionally biased region" description="Basic and acidic residues" evidence="18">
    <location>
        <begin position="532"/>
        <end position="569"/>
    </location>
</feature>
<feature type="transmembrane region" description="Helical" evidence="19">
    <location>
        <begin position="277"/>
        <end position="296"/>
    </location>
</feature>
<evidence type="ECO:0000256" key="4">
    <source>
        <dbReference type="ARBA" id="ARBA00022679"/>
    </source>
</evidence>
<feature type="transmembrane region" description="Helical" evidence="19">
    <location>
        <begin position="138"/>
        <end position="156"/>
    </location>
</feature>
<evidence type="ECO:0000256" key="3">
    <source>
        <dbReference type="ARBA" id="ARBA00022676"/>
    </source>
</evidence>
<dbReference type="Proteomes" id="UP000001883">
    <property type="component" value="Chromosome"/>
</dbReference>
<reference evidence="21" key="1">
    <citation type="submission" date="2009-07" db="EMBL/GenBank/DDBJ databases">
        <title>Complete genome sequence of Rothia mucilaginosa DJ.</title>
        <authorList>
            <person name="Yamane K."/>
            <person name="Nambu T."/>
            <person name="Mashimo C."/>
            <person name="Sugimori C."/>
            <person name="Yamanaka T."/>
            <person name="Leung K."/>
            <person name="Fukushima H."/>
        </authorList>
    </citation>
    <scope>NUCLEOTIDE SEQUENCE [LARGE SCALE GENOMIC DNA]</scope>
    <source>
        <strain evidence="21">DY-18</strain>
    </source>
</reference>
<evidence type="ECO:0000256" key="1">
    <source>
        <dbReference type="ARBA" id="ARBA00004141"/>
    </source>
</evidence>
<proteinExistence type="inferred from homology"/>
<evidence type="ECO:0000256" key="19">
    <source>
        <dbReference type="SAM" id="Phobius"/>
    </source>
</evidence>
<feature type="transmembrane region" description="Helical" evidence="19">
    <location>
        <begin position="256"/>
        <end position="272"/>
    </location>
</feature>
<sequence length="760" mass="81883">MTGVLSAGSSRGWDGNGVPPLNLFRVFATTDPWQLRPIGGHVSTNASSERSASSARSTASGRWASLRAGLEDFSAPFRTRADRLYRRGLKADLWDVPVMLLVTTLGLAIFGCIMVLSASSVTMISQGQSPFSQVSSQVMFLVLGVIAMAGITRIPVGVYHKEFVVNAMLIAALVMQFAVVVVGVEVNGNRNWLKFPGGVQIQPSEFSKLAIIMWLAWVYSRHGDISRSIWRTLFPSIYGVGALVLLIMLGGDMGTAMVYGFIFVGMMWLAGASRSSLLKIGGAFAALALVGVLSSANRVARIFGVWGSCTNANCDQANSGEVALTTGGFLGVGLGQSRQKYNYLAEAHNDYIFAIIGEELGLLGTLAVLLLYAGLVYCAVRIMLRTTDPLVRLATGGIMIWLTSQAIINMGMVSRILPVIGVPLPFVSYGGSSLLSSLFAAGLLLAFARQTPLRGATAPSNIETQSAREVRRANADWQRRTPLQIVLNQEEAKRAAAGGHLLKEHNPFALMFGPESTLRRWLGFAPDQQRELARMAREQRKEQERQAREQQKEQARLAREEAARVKAEQKAAAQKQKTEGQQKTKAQKQKGSQKPVPTKAAPKKASAQPRTGQQARAAQKQTAQKVTAAKPVGQKPAAPKSAVQKPAAPKQAAPKQAVQQSPAQKRVQQPRGAQTRGAQPRSAQHRPSGSLPAGLQPLHPEDRQRRAQRQGNPHQGAQRQAAPRQGAQTKGAPKNGAQHGQRPAQGAARNSAQRNTRQQG</sequence>
<reference evidence="20 21" key="2">
    <citation type="journal article" date="2010" name="J Osaka Dent Univ">
        <title>Isolation and identification of Rothia mucilaginosa from persistent apical periodontitis lesions.</title>
        <authorList>
            <person name="Yamane K."/>
            <person name="Yoshida M."/>
            <person name="Fujihira T."/>
            <person name="Baba T."/>
            <person name="Tsuji N."/>
            <person name="Hayashi H."/>
            <person name="Sugimori C."/>
            <person name="Yamanaka T."/>
            <person name="Mashimo C."/>
            <person name="Nambu T."/>
            <person name="Kawai H."/>
            <person name="Fukushima H."/>
        </authorList>
    </citation>
    <scope>NUCLEOTIDE SEQUENCE [LARGE SCALE GENOMIC DNA]</scope>
    <source>
        <strain evidence="20 21">DY-18</strain>
    </source>
</reference>
<dbReference type="EMBL" id="AP011540">
    <property type="protein sequence ID" value="BAI65182.1"/>
    <property type="molecule type" value="Genomic_DNA"/>
</dbReference>
<evidence type="ECO:0000256" key="12">
    <source>
        <dbReference type="ARBA" id="ARBA00038053"/>
    </source>
</evidence>
<dbReference type="Pfam" id="PF01098">
    <property type="entry name" value="FTSW_RODA_SPOVE"/>
    <property type="match status" value="1"/>
</dbReference>
<comment type="pathway">
    <text evidence="2">Cell wall biogenesis; peptidoglycan biosynthesis.</text>
</comment>
<comment type="subcellular location">
    <subcellularLocation>
        <location evidence="1">Membrane</location>
        <topology evidence="1">Multi-pass membrane protein</topology>
    </subcellularLocation>
</comment>
<evidence type="ECO:0000256" key="9">
    <source>
        <dbReference type="ARBA" id="ARBA00023136"/>
    </source>
</evidence>
<dbReference type="HOGENOM" id="CLU_024189_0_0_11"/>
<feature type="compositionally biased region" description="Low complexity" evidence="18">
    <location>
        <begin position="715"/>
        <end position="728"/>
    </location>
</feature>
<feature type="transmembrane region" description="Helical" evidence="19">
    <location>
        <begin position="232"/>
        <end position="250"/>
    </location>
</feature>
<keyword evidence="9 19" id="KW-0472">Membrane</keyword>
<evidence type="ECO:0000313" key="21">
    <source>
        <dbReference type="Proteomes" id="UP000001883"/>
    </source>
</evidence>
<evidence type="ECO:0000256" key="10">
    <source>
        <dbReference type="ARBA" id="ARBA00032370"/>
    </source>
</evidence>
<protein>
    <recommendedName>
        <fullName evidence="13">Probable peptidoglycan glycosyltransferase FtsW</fullName>
        <ecNumber evidence="15">2.4.99.28</ecNumber>
    </recommendedName>
    <alternativeName>
        <fullName evidence="14">Cell division protein FtsW</fullName>
    </alternativeName>
    <alternativeName>
        <fullName evidence="11">Cell wall polymerase</fullName>
    </alternativeName>
    <alternativeName>
        <fullName evidence="10">Peptidoglycan polymerase</fullName>
    </alternativeName>
</protein>
<evidence type="ECO:0000256" key="16">
    <source>
        <dbReference type="ARBA" id="ARBA00049902"/>
    </source>
</evidence>
<dbReference type="GO" id="GO:0009252">
    <property type="term" value="P:peptidoglycan biosynthetic process"/>
    <property type="evidence" value="ECO:0007669"/>
    <property type="project" value="UniProtKB-KW"/>
</dbReference>
<feature type="transmembrane region" description="Helical" evidence="19">
    <location>
        <begin position="93"/>
        <end position="118"/>
    </location>
</feature>
<dbReference type="PANTHER" id="PTHR30474">
    <property type="entry name" value="CELL CYCLE PROTEIN"/>
    <property type="match status" value="1"/>
</dbReference>
<feature type="transmembrane region" description="Helical" evidence="19">
    <location>
        <begin position="390"/>
        <end position="408"/>
    </location>
</feature>
<feature type="transmembrane region" description="Helical" evidence="19">
    <location>
        <begin position="351"/>
        <end position="378"/>
    </location>
</feature>
<keyword evidence="20" id="KW-0131">Cell cycle</keyword>
<keyword evidence="21" id="KW-1185">Reference proteome</keyword>
<feature type="compositionally biased region" description="Low complexity" evidence="18">
    <location>
        <begin position="583"/>
        <end position="665"/>
    </location>
</feature>
<keyword evidence="3" id="KW-0328">Glycosyltransferase</keyword>
<dbReference type="GO" id="GO:0008360">
    <property type="term" value="P:regulation of cell shape"/>
    <property type="evidence" value="ECO:0007669"/>
    <property type="project" value="UniProtKB-KW"/>
</dbReference>
<evidence type="ECO:0000256" key="15">
    <source>
        <dbReference type="ARBA" id="ARBA00044770"/>
    </source>
</evidence>
<keyword evidence="7" id="KW-0573">Peptidoglycan synthesis</keyword>
<evidence type="ECO:0000313" key="20">
    <source>
        <dbReference type="EMBL" id="BAI65182.1"/>
    </source>
</evidence>
<dbReference type="InterPro" id="IPR018365">
    <property type="entry name" value="Cell_cycle_FtsW-rel_CS"/>
</dbReference>
<feature type="transmembrane region" description="Helical" evidence="19">
    <location>
        <begin position="204"/>
        <end position="220"/>
    </location>
</feature>
<dbReference type="InterPro" id="IPR001182">
    <property type="entry name" value="FtsW/RodA"/>
</dbReference>